<dbReference type="SUPFAM" id="SSF56300">
    <property type="entry name" value="Metallo-dependent phosphatases"/>
    <property type="match status" value="1"/>
</dbReference>
<dbReference type="InterPro" id="IPR036907">
    <property type="entry name" value="5'-Nucleotdase_C_sf"/>
</dbReference>
<dbReference type="InterPro" id="IPR029052">
    <property type="entry name" value="Metallo-depent_PP-like"/>
</dbReference>
<sequence>MKKIWLPVTLVTLIAILSLSGCGRAPEVPNETSTASAENVVFELIVAHINDTHSAFDPVPASFRAEELTVFNEFGGHPRILEQANAYRAQAQADNTAMLFLHGGDAWQGSAYFKINEGRMNADILSRMNIDAMALGNHEFDLTNALLNEFLDTINFPVLAANIDASADPDLKDQSNLRPYVLFAFDGYEKIQLHDFAELQDLDQRYHVVGVFGLALEDMPNISPDTGQVQFFSVVESAQAMVDEFAEHGVFNVIAVTHLGHAVDVHVAENVNGIDAIVGGHSHSLLGDFTELGLGYAGDYAQWVVNPNQLDATCIVQAGEYAQAIGKVRLKFDALGQLQYCNGHNTLLSNDEFYQSSARSPDVRLSGQQHSQVLDFIHRHPKITVATEHAQLRAHIDTVYKPHVEQAYGQVIGMLPAPLQHVRRPGDGDSNQHGSQVAPLVALAQYEWVNQAWVQEITGVRPDFALVGAGGIRQSLDEGELREGDISLELLPFANFLAVVPLTGAQVLELLHETVVATLPEGAHAGKFPYGGNFRYTFVETEAGHAGEVTQAEVNRGTWLTPDWQPLDPTATYQVVMNSYNATGNDGWTTLYRAQAESSGRIDLAYVNGELKVFPVQRITRTDGRLQVQYADEELSCSAEFVSCNTDALAVIEFIRDVYVPALGAVMPVKYPMVTLKLME</sequence>
<dbReference type="GO" id="GO:0008253">
    <property type="term" value="F:5'-nucleotidase activity"/>
    <property type="evidence" value="ECO:0007669"/>
    <property type="project" value="TreeGrafter"/>
</dbReference>
<organism evidence="5 6">
    <name type="scientific">Aliidiomarina haloalkalitolerans</name>
    <dbReference type="NCBI Taxonomy" id="859059"/>
    <lineage>
        <taxon>Bacteria</taxon>
        <taxon>Pseudomonadati</taxon>
        <taxon>Pseudomonadota</taxon>
        <taxon>Gammaproteobacteria</taxon>
        <taxon>Alteromonadales</taxon>
        <taxon>Idiomarinaceae</taxon>
        <taxon>Aliidiomarina</taxon>
    </lineage>
</organism>
<dbReference type="SUPFAM" id="SSF55816">
    <property type="entry name" value="5'-nucleotidase (syn. UDP-sugar hydrolase), C-terminal domain"/>
    <property type="match status" value="1"/>
</dbReference>
<evidence type="ECO:0000256" key="1">
    <source>
        <dbReference type="ARBA" id="ARBA00022729"/>
    </source>
</evidence>
<keyword evidence="1" id="KW-0732">Signal</keyword>
<dbReference type="GO" id="GO:0008768">
    <property type="term" value="F:UDP-sugar diphosphatase activity"/>
    <property type="evidence" value="ECO:0007669"/>
    <property type="project" value="TreeGrafter"/>
</dbReference>
<dbReference type="InterPro" id="IPR006179">
    <property type="entry name" value="5_nucleotidase/apyrase"/>
</dbReference>
<name>A0A432VUM3_9GAMM</name>
<proteinExistence type="inferred from homology"/>
<dbReference type="InterPro" id="IPR004843">
    <property type="entry name" value="Calcineurin-like_PHP"/>
</dbReference>
<dbReference type="Pfam" id="PF02872">
    <property type="entry name" value="5_nucleotid_C"/>
    <property type="match status" value="1"/>
</dbReference>
<evidence type="ECO:0000313" key="6">
    <source>
        <dbReference type="Proteomes" id="UP000288212"/>
    </source>
</evidence>
<feature type="domain" description="5'-Nucleotidase C-terminal" evidence="4">
    <location>
        <begin position="430"/>
        <end position="591"/>
    </location>
</feature>
<dbReference type="Pfam" id="PF00149">
    <property type="entry name" value="Metallophos"/>
    <property type="match status" value="1"/>
</dbReference>
<dbReference type="Proteomes" id="UP000288212">
    <property type="component" value="Unassembled WGS sequence"/>
</dbReference>
<dbReference type="PANTHER" id="PTHR11575:SF24">
    <property type="entry name" value="5'-NUCLEOTIDASE"/>
    <property type="match status" value="1"/>
</dbReference>
<dbReference type="Gene3D" id="3.60.21.10">
    <property type="match status" value="1"/>
</dbReference>
<dbReference type="GO" id="GO:0000166">
    <property type="term" value="F:nucleotide binding"/>
    <property type="evidence" value="ECO:0007669"/>
    <property type="project" value="UniProtKB-KW"/>
</dbReference>
<gene>
    <name evidence="5" type="ORF">CWE06_06220</name>
</gene>
<feature type="domain" description="Calcineurin-like phosphoesterase" evidence="3">
    <location>
        <begin position="46"/>
        <end position="284"/>
    </location>
</feature>
<dbReference type="OrthoDB" id="9803927at2"/>
<evidence type="ECO:0000259" key="4">
    <source>
        <dbReference type="Pfam" id="PF02872"/>
    </source>
</evidence>
<evidence type="ECO:0000259" key="3">
    <source>
        <dbReference type="Pfam" id="PF00149"/>
    </source>
</evidence>
<dbReference type="AlphaFoldDB" id="A0A432VUM3"/>
<dbReference type="GO" id="GO:0009166">
    <property type="term" value="P:nucleotide catabolic process"/>
    <property type="evidence" value="ECO:0007669"/>
    <property type="project" value="InterPro"/>
</dbReference>
<keyword evidence="2" id="KW-0378">Hydrolase</keyword>
<dbReference type="PRINTS" id="PR01607">
    <property type="entry name" value="APYRASEFAMLY"/>
</dbReference>
<reference evidence="5 6" key="1">
    <citation type="journal article" date="2011" name="Front. Microbiol.">
        <title>Genomic signatures of strain selection and enhancement in Bacillus atrophaeus var. globigii, a historical biowarfare simulant.</title>
        <authorList>
            <person name="Gibbons H.S."/>
            <person name="Broomall S.M."/>
            <person name="McNew L.A."/>
            <person name="Daligault H."/>
            <person name="Chapman C."/>
            <person name="Bruce D."/>
            <person name="Karavis M."/>
            <person name="Krepps M."/>
            <person name="McGregor P.A."/>
            <person name="Hong C."/>
            <person name="Park K.H."/>
            <person name="Akmal A."/>
            <person name="Feldman A."/>
            <person name="Lin J.S."/>
            <person name="Chang W.E."/>
            <person name="Higgs B.W."/>
            <person name="Demirev P."/>
            <person name="Lindquist J."/>
            <person name="Liem A."/>
            <person name="Fochler E."/>
            <person name="Read T.D."/>
            <person name="Tapia R."/>
            <person name="Johnson S."/>
            <person name="Bishop-Lilly K.A."/>
            <person name="Detter C."/>
            <person name="Han C."/>
            <person name="Sozhamannan S."/>
            <person name="Rosenzweig C.N."/>
            <person name="Skowronski E.W."/>
        </authorList>
    </citation>
    <scope>NUCLEOTIDE SEQUENCE [LARGE SCALE GENOMIC DNA]</scope>
    <source>
        <strain evidence="5 6">AK5</strain>
    </source>
</reference>
<accession>A0A432VUM3</accession>
<dbReference type="PROSITE" id="PS51257">
    <property type="entry name" value="PROKAR_LIPOPROTEIN"/>
    <property type="match status" value="1"/>
</dbReference>
<evidence type="ECO:0000313" key="5">
    <source>
        <dbReference type="EMBL" id="RUO20219.1"/>
    </source>
</evidence>
<protein>
    <submittedName>
        <fullName evidence="5">Bifunctional metallophosphatase/5'-nucleotidase</fullName>
    </submittedName>
</protein>
<dbReference type="PANTHER" id="PTHR11575">
    <property type="entry name" value="5'-NUCLEOTIDASE-RELATED"/>
    <property type="match status" value="1"/>
</dbReference>
<comment type="caution">
    <text evidence="5">The sequence shown here is derived from an EMBL/GenBank/DDBJ whole genome shotgun (WGS) entry which is preliminary data.</text>
</comment>
<keyword evidence="6" id="KW-1185">Reference proteome</keyword>
<dbReference type="Gene3D" id="3.90.780.10">
    <property type="entry name" value="5'-Nucleotidase, C-terminal domain"/>
    <property type="match status" value="1"/>
</dbReference>
<comment type="similarity">
    <text evidence="2">Belongs to the 5'-nucleotidase family.</text>
</comment>
<dbReference type="RefSeq" id="WP_126792251.1">
    <property type="nucleotide sequence ID" value="NZ_PIPI01000003.1"/>
</dbReference>
<dbReference type="GO" id="GO:0030288">
    <property type="term" value="C:outer membrane-bounded periplasmic space"/>
    <property type="evidence" value="ECO:0007669"/>
    <property type="project" value="TreeGrafter"/>
</dbReference>
<dbReference type="EMBL" id="PIPI01000003">
    <property type="protein sequence ID" value="RUO20219.1"/>
    <property type="molecule type" value="Genomic_DNA"/>
</dbReference>
<keyword evidence="2" id="KW-0547">Nucleotide-binding</keyword>
<dbReference type="InterPro" id="IPR008334">
    <property type="entry name" value="5'-Nucleotdase_C"/>
</dbReference>
<evidence type="ECO:0000256" key="2">
    <source>
        <dbReference type="RuleBase" id="RU362119"/>
    </source>
</evidence>